<keyword evidence="1" id="KW-0812">Transmembrane</keyword>
<name>A0A2P6S1S2_ROSCH</name>
<evidence type="ECO:0008006" key="4">
    <source>
        <dbReference type="Google" id="ProtNLM"/>
    </source>
</evidence>
<evidence type="ECO:0000313" key="3">
    <source>
        <dbReference type="Proteomes" id="UP000238479"/>
    </source>
</evidence>
<gene>
    <name evidence="2" type="ORF">RchiOBHm_Chr2g0157221</name>
</gene>
<dbReference type="AlphaFoldDB" id="A0A2P6S1S2"/>
<feature type="transmembrane region" description="Helical" evidence="1">
    <location>
        <begin position="12"/>
        <end position="32"/>
    </location>
</feature>
<proteinExistence type="predicted"/>
<reference evidence="2 3" key="1">
    <citation type="journal article" date="2018" name="Nat. Genet.">
        <title>The Rosa genome provides new insights in the design of modern roses.</title>
        <authorList>
            <person name="Bendahmane M."/>
        </authorList>
    </citation>
    <scope>NUCLEOTIDE SEQUENCE [LARGE SCALE GENOMIC DNA]</scope>
    <source>
        <strain evidence="3">cv. Old Blush</strain>
    </source>
</reference>
<comment type="caution">
    <text evidence="2">The sequence shown here is derived from an EMBL/GenBank/DDBJ whole genome shotgun (WGS) entry which is preliminary data.</text>
</comment>
<accession>A0A2P6S1S2</accession>
<keyword evidence="1" id="KW-0472">Membrane</keyword>
<dbReference type="Proteomes" id="UP000238479">
    <property type="component" value="Chromosome 2"/>
</dbReference>
<evidence type="ECO:0000256" key="1">
    <source>
        <dbReference type="SAM" id="Phobius"/>
    </source>
</evidence>
<keyword evidence="1" id="KW-1133">Transmembrane helix</keyword>
<evidence type="ECO:0000313" key="2">
    <source>
        <dbReference type="EMBL" id="PRQ52596.1"/>
    </source>
</evidence>
<dbReference type="Gramene" id="PRQ52596">
    <property type="protein sequence ID" value="PRQ52596"/>
    <property type="gene ID" value="RchiOBHm_Chr2g0157221"/>
</dbReference>
<keyword evidence="3" id="KW-1185">Reference proteome</keyword>
<sequence length="140" mass="15881">MSPCRVGGDVWWWSAVGWLGLIVLIGWLTTVIRRWFRLRQRRFGVDRDRGHSPWSGSDGSCCRSDVTDWEVEVEARRGRSGAWALAVGPFGLKLGLGFSLGPALCCFFSLFFCYGHPRFVLLSNFVRELRTFVPLANPLE</sequence>
<organism evidence="2 3">
    <name type="scientific">Rosa chinensis</name>
    <name type="common">China rose</name>
    <dbReference type="NCBI Taxonomy" id="74649"/>
    <lineage>
        <taxon>Eukaryota</taxon>
        <taxon>Viridiplantae</taxon>
        <taxon>Streptophyta</taxon>
        <taxon>Embryophyta</taxon>
        <taxon>Tracheophyta</taxon>
        <taxon>Spermatophyta</taxon>
        <taxon>Magnoliopsida</taxon>
        <taxon>eudicotyledons</taxon>
        <taxon>Gunneridae</taxon>
        <taxon>Pentapetalae</taxon>
        <taxon>rosids</taxon>
        <taxon>fabids</taxon>
        <taxon>Rosales</taxon>
        <taxon>Rosaceae</taxon>
        <taxon>Rosoideae</taxon>
        <taxon>Rosoideae incertae sedis</taxon>
        <taxon>Rosa</taxon>
    </lineage>
</organism>
<protein>
    <recommendedName>
        <fullName evidence="4">Transmembrane protein</fullName>
    </recommendedName>
</protein>
<dbReference type="EMBL" id="PDCK01000040">
    <property type="protein sequence ID" value="PRQ52596.1"/>
    <property type="molecule type" value="Genomic_DNA"/>
</dbReference>